<dbReference type="Proteomes" id="UP000298616">
    <property type="component" value="Chromosome"/>
</dbReference>
<evidence type="ECO:0000313" key="3">
    <source>
        <dbReference type="Proteomes" id="UP000298616"/>
    </source>
</evidence>
<evidence type="ECO:0000313" key="2">
    <source>
        <dbReference type="EMBL" id="QCK15696.1"/>
    </source>
</evidence>
<proteinExistence type="predicted"/>
<keyword evidence="1" id="KW-0812">Transmembrane</keyword>
<sequence>MTSIKKHFFRKPLKFNLTSLLTGLIIWLLSAYIFYALFQLFREALRLFTGYFGDKTLIILSPTENYIYNVFYASIASALGYSFALKFILQTSLYKFNRKARFQIKRTLNIEGFNTWSYLFWIGKMGSLLGVWYLTIAFQYNLNLLEEFPTLLVLLPIVLFYSSWPNFSRVISKNKGWWFISISMIFLITSFTYGTKNFLDYKKNNDKILSQSIPHVYNLQVPKSQSQRRITRKWSVIDMYVVKDTAVASDPAIFFKDINNKIYINQIKNEIADLGFTPPDQPIINLRIDTRIPVGFVKSIIKEIRKAGIYDIQLSTAAENSKYPPDYPDFRYFGIRKVLPRYFPEIEAFLDSAEQIDLSGKRIRINDSYKYRNNLIKQFNRIEIAVSKDSITLNGKKTDKKKLEEIVYKFIKKYSPGYVIIFNSDNNISYRRYINTLDILHSQVDRLRNERSLVQNGRTYESWNMSNEFELIKRQYPIRILEWTEEEQRINDLAE</sequence>
<dbReference type="EMBL" id="CP028923">
    <property type="protein sequence ID" value="QCK15696.1"/>
    <property type="molecule type" value="Genomic_DNA"/>
</dbReference>
<protein>
    <submittedName>
        <fullName evidence="2">Uncharacterized protein</fullName>
    </submittedName>
</protein>
<accession>A0A4D7JU43</accession>
<dbReference type="OrthoDB" id="980115at2"/>
<dbReference type="KEGG" id="fpf:DCC35_13560"/>
<keyword evidence="1" id="KW-1133">Transmembrane helix</keyword>
<reference evidence="2 3" key="1">
    <citation type="submission" date="2018-04" db="EMBL/GenBank/DDBJ databases">
        <title>Complete genome uncultured novel isolate.</title>
        <authorList>
            <person name="Merlino G."/>
        </authorList>
    </citation>
    <scope>NUCLEOTIDE SEQUENCE [LARGE SCALE GENOMIC DNA]</scope>
    <source>
        <strain evidence="3">R1DC9</strain>
    </source>
</reference>
<gene>
    <name evidence="2" type="ORF">DCC35_13560</name>
</gene>
<keyword evidence="1" id="KW-0472">Membrane</keyword>
<feature type="transmembrane region" description="Helical" evidence="1">
    <location>
        <begin position="176"/>
        <end position="194"/>
    </location>
</feature>
<feature type="transmembrane region" description="Helical" evidence="1">
    <location>
        <begin position="20"/>
        <end position="41"/>
    </location>
</feature>
<feature type="transmembrane region" description="Helical" evidence="1">
    <location>
        <begin position="115"/>
        <end position="136"/>
    </location>
</feature>
<evidence type="ECO:0000256" key="1">
    <source>
        <dbReference type="SAM" id="Phobius"/>
    </source>
</evidence>
<keyword evidence="3" id="KW-1185">Reference proteome</keyword>
<organism evidence="2 3">
    <name type="scientific">Mangrovivirga cuniculi</name>
    <dbReference type="NCBI Taxonomy" id="2715131"/>
    <lineage>
        <taxon>Bacteria</taxon>
        <taxon>Pseudomonadati</taxon>
        <taxon>Bacteroidota</taxon>
        <taxon>Cytophagia</taxon>
        <taxon>Cytophagales</taxon>
        <taxon>Mangrovivirgaceae</taxon>
        <taxon>Mangrovivirga</taxon>
    </lineage>
</organism>
<feature type="transmembrane region" description="Helical" evidence="1">
    <location>
        <begin position="148"/>
        <end position="164"/>
    </location>
</feature>
<dbReference type="RefSeq" id="WP_137091293.1">
    <property type="nucleotide sequence ID" value="NZ_CP028923.1"/>
</dbReference>
<name>A0A4D7JU43_9BACT</name>
<dbReference type="AlphaFoldDB" id="A0A4D7JU43"/>
<feature type="transmembrane region" description="Helical" evidence="1">
    <location>
        <begin position="70"/>
        <end position="94"/>
    </location>
</feature>